<dbReference type="Proteomes" id="UP001374535">
    <property type="component" value="Chromosome 9"/>
</dbReference>
<dbReference type="InterPro" id="IPR044683">
    <property type="entry name" value="LAZY"/>
</dbReference>
<evidence type="ECO:0000256" key="3">
    <source>
        <dbReference type="SAM" id="Coils"/>
    </source>
</evidence>
<dbReference type="AlphaFoldDB" id="A0AAQ3MW70"/>
<dbReference type="PANTHER" id="PTHR34045">
    <property type="entry name" value="OS03G0406300 PROTEIN"/>
    <property type="match status" value="1"/>
</dbReference>
<reference evidence="4 5" key="1">
    <citation type="journal article" date="2023" name="Life. Sci Alliance">
        <title>Evolutionary insights into 3D genome organization and epigenetic landscape of Vigna mungo.</title>
        <authorList>
            <person name="Junaid A."/>
            <person name="Singh B."/>
            <person name="Bhatia S."/>
        </authorList>
    </citation>
    <scope>NUCLEOTIDE SEQUENCE [LARGE SCALE GENOMIC DNA]</scope>
    <source>
        <strain evidence="4">Urdbean</strain>
    </source>
</reference>
<feature type="coiled-coil region" evidence="3">
    <location>
        <begin position="201"/>
        <end position="228"/>
    </location>
</feature>
<keyword evidence="5" id="KW-1185">Reference proteome</keyword>
<dbReference type="PANTHER" id="PTHR34045:SF3">
    <property type="entry name" value="PROTEIN LAZY 4"/>
    <property type="match status" value="1"/>
</dbReference>
<keyword evidence="3" id="KW-0175">Coiled coil</keyword>
<dbReference type="GO" id="GO:0009630">
    <property type="term" value="P:gravitropism"/>
    <property type="evidence" value="ECO:0007669"/>
    <property type="project" value="InterPro"/>
</dbReference>
<organism evidence="4 5">
    <name type="scientific">Vigna mungo</name>
    <name type="common">Black gram</name>
    <name type="synonym">Phaseolus mungo</name>
    <dbReference type="NCBI Taxonomy" id="3915"/>
    <lineage>
        <taxon>Eukaryota</taxon>
        <taxon>Viridiplantae</taxon>
        <taxon>Streptophyta</taxon>
        <taxon>Embryophyta</taxon>
        <taxon>Tracheophyta</taxon>
        <taxon>Spermatophyta</taxon>
        <taxon>Magnoliopsida</taxon>
        <taxon>eudicotyledons</taxon>
        <taxon>Gunneridae</taxon>
        <taxon>Pentapetalae</taxon>
        <taxon>rosids</taxon>
        <taxon>fabids</taxon>
        <taxon>Fabales</taxon>
        <taxon>Fabaceae</taxon>
        <taxon>Papilionoideae</taxon>
        <taxon>50 kb inversion clade</taxon>
        <taxon>NPAAA clade</taxon>
        <taxon>indigoferoid/millettioid clade</taxon>
        <taxon>Phaseoleae</taxon>
        <taxon>Vigna</taxon>
    </lineage>
</organism>
<evidence type="ECO:0000313" key="5">
    <source>
        <dbReference type="Proteomes" id="UP001374535"/>
    </source>
</evidence>
<gene>
    <name evidence="4" type="ORF">V8G54_030333</name>
</gene>
<evidence type="ECO:0000313" key="4">
    <source>
        <dbReference type="EMBL" id="WVY98182.1"/>
    </source>
</evidence>
<dbReference type="GO" id="GO:0040008">
    <property type="term" value="P:regulation of growth"/>
    <property type="evidence" value="ECO:0007669"/>
    <property type="project" value="InterPro"/>
</dbReference>
<evidence type="ECO:0000256" key="1">
    <source>
        <dbReference type="ARBA" id="ARBA00022604"/>
    </source>
</evidence>
<comment type="similarity">
    <text evidence="2">Belongs to the LAZY family.</text>
</comment>
<dbReference type="EMBL" id="CP144692">
    <property type="protein sequence ID" value="WVY98182.1"/>
    <property type="molecule type" value="Genomic_DNA"/>
</dbReference>
<sequence length="384" mass="43639">MGVTLTSPLFNQTANHCATSFFSLVSALFTDQTLLVIWIKGQWQIDYAVFIITVPVRVELVWETGRYSKIRWTYGEGGDGNDDFQSEKVVNGEKKKKLQEFSKKTVVIFLERDSKGGVNCAYCLIIICTKKAWQPMKSAVIGLTTCEVCCDRLDICEECWLHVEDCSTWVHIVEEGILVAILVFNHHDLLAHVWSGKAAEVTQTNQRVGNLQKELTKLLRRKPKVEKEISELLLDIFLNCPSSLEVDRRISNVLCSESDDKEEDIEKTLSVIIDKCKDICADNRKKTIGKKSISFLLKKIFVCRSGFASTPSLRDTLQESIIEKPVFNTTFEDNASQENLHLKLFLDIIHGNVHRGEEDDKEEESGDGSKWVKIDSECKLHFVI</sequence>
<name>A0AAQ3MW70_VIGMU</name>
<evidence type="ECO:0000256" key="2">
    <source>
        <dbReference type="ARBA" id="ARBA00024198"/>
    </source>
</evidence>
<proteinExistence type="inferred from homology"/>
<accession>A0AAQ3MW70</accession>
<protein>
    <submittedName>
        <fullName evidence="4">Uncharacterized protein</fullName>
    </submittedName>
</protein>
<keyword evidence="1" id="KW-0341">Growth regulation</keyword>